<dbReference type="STRING" id="435908.IDSA_01230"/>
<feature type="binding site" evidence="9">
    <location>
        <position position="97"/>
    </location>
    <ligand>
        <name>Mg(2+)</name>
        <dbReference type="ChEBI" id="CHEBI:18420"/>
        <label>2</label>
    </ligand>
</feature>
<sequence>MNELEHLIRAAGAAIMRIYTNVARGSTTGKTQTLSPKPDGSPITQADLAAHQIIVAGLAKLNDPELAALPVLSEESAAIDWSERRNWQRYWLVDPLDGTKEFIKRNGEFTVNIALIDNGKPVLGMVYAPVLDTLYIGVNGFAGVDKAYKVSNDIFEILDVTKQPPLIAGETVRIVVSRSHRGDESLSPFFQQPHVTVPMGSSLKLCAIANGSADIYPRLGPTSEWDIAAGHAVVEAAGGTVKTIEGEALRYNQKESLLNPHFVVTR</sequence>
<reference evidence="11 12" key="1">
    <citation type="submission" date="2014-06" db="EMBL/GenBank/DDBJ databases">
        <title>The draft genome sequence of Idiomarina salinarum ISL-52.</title>
        <authorList>
            <person name="Du J."/>
            <person name="Shao Z."/>
        </authorList>
    </citation>
    <scope>NUCLEOTIDE SEQUENCE [LARGE SCALE GENOMIC DNA]</scope>
    <source>
        <strain evidence="11 12">ISL-52</strain>
    </source>
</reference>
<comment type="caution">
    <text evidence="11">The sequence shown here is derived from an EMBL/GenBank/DDBJ whole genome shotgun (WGS) entry which is preliminary data.</text>
</comment>
<feature type="binding site" evidence="9">
    <location>
        <position position="226"/>
    </location>
    <ligand>
        <name>substrate</name>
    </ligand>
</feature>
<dbReference type="AlphaFoldDB" id="A0A094L9A2"/>
<keyword evidence="12" id="KW-1185">Reference proteome</keyword>
<dbReference type="InterPro" id="IPR020583">
    <property type="entry name" value="Inositol_monoP_metal-BS"/>
</dbReference>
<feature type="binding site" evidence="10">
    <location>
        <position position="96"/>
    </location>
    <ligand>
        <name>Mg(2+)</name>
        <dbReference type="ChEBI" id="CHEBI:18420"/>
        <label>1</label>
        <note>catalytic</note>
    </ligand>
</feature>
<dbReference type="InterPro" id="IPR050725">
    <property type="entry name" value="CysQ/Inositol_MonoPase"/>
</dbReference>
<comment type="cofactor">
    <cofactor evidence="9 10">
        <name>Mg(2+)</name>
        <dbReference type="ChEBI" id="CHEBI:18420"/>
    </cofactor>
</comment>
<comment type="function">
    <text evidence="9">Converts adenosine-3',5'-bisphosphate (PAP) to AMP.</text>
</comment>
<dbReference type="GO" id="GO:0008441">
    <property type="term" value="F:3'(2'),5'-bisphosphate nucleotidase activity"/>
    <property type="evidence" value="ECO:0007669"/>
    <property type="project" value="UniProtKB-UniRule"/>
</dbReference>
<feature type="binding site" evidence="9">
    <location>
        <position position="94"/>
    </location>
    <ligand>
        <name>Mg(2+)</name>
        <dbReference type="ChEBI" id="CHEBI:18420"/>
        <label>1</label>
    </ligand>
</feature>
<dbReference type="CDD" id="cd01638">
    <property type="entry name" value="CysQ"/>
    <property type="match status" value="1"/>
</dbReference>
<evidence type="ECO:0000313" key="12">
    <source>
        <dbReference type="Proteomes" id="UP000054363"/>
    </source>
</evidence>
<keyword evidence="7 9" id="KW-0460">Magnesium</keyword>
<evidence type="ECO:0000256" key="9">
    <source>
        <dbReference type="HAMAP-Rule" id="MF_02095"/>
    </source>
</evidence>
<dbReference type="EMBL" id="JPER01000001">
    <property type="protein sequence ID" value="KFZ31373.1"/>
    <property type="molecule type" value="Genomic_DNA"/>
</dbReference>
<dbReference type="Gene3D" id="3.30.540.10">
    <property type="entry name" value="Fructose-1,6-Bisphosphatase, subunit A, domain 1"/>
    <property type="match status" value="1"/>
</dbReference>
<evidence type="ECO:0000256" key="4">
    <source>
        <dbReference type="ARBA" id="ARBA00022519"/>
    </source>
</evidence>
<dbReference type="PANTHER" id="PTHR43028:SF5">
    <property type="entry name" value="3'(2'),5'-BISPHOSPHATE NUCLEOTIDASE 1"/>
    <property type="match status" value="1"/>
</dbReference>
<dbReference type="EC" id="3.1.3.7" evidence="9"/>
<dbReference type="Gene3D" id="3.40.190.80">
    <property type="match status" value="1"/>
</dbReference>
<dbReference type="RefSeq" id="WP_034773696.1">
    <property type="nucleotide sequence ID" value="NZ_JPER01000001.1"/>
</dbReference>
<keyword evidence="5 9" id="KW-0479">Metal-binding</keyword>
<organism evidence="11 12">
    <name type="scientific">Pseudidiomarina salinarum</name>
    <dbReference type="NCBI Taxonomy" id="435908"/>
    <lineage>
        <taxon>Bacteria</taxon>
        <taxon>Pseudomonadati</taxon>
        <taxon>Pseudomonadota</taxon>
        <taxon>Gammaproteobacteria</taxon>
        <taxon>Alteromonadales</taxon>
        <taxon>Idiomarinaceae</taxon>
        <taxon>Pseudidiomarina</taxon>
    </lineage>
</organism>
<name>A0A094L9A2_9GAMM</name>
<evidence type="ECO:0000256" key="5">
    <source>
        <dbReference type="ARBA" id="ARBA00022723"/>
    </source>
</evidence>
<comment type="catalytic activity">
    <reaction evidence="1 9">
        <text>adenosine 3',5'-bisphosphate + H2O = AMP + phosphate</text>
        <dbReference type="Rhea" id="RHEA:10040"/>
        <dbReference type="ChEBI" id="CHEBI:15377"/>
        <dbReference type="ChEBI" id="CHEBI:43474"/>
        <dbReference type="ChEBI" id="CHEBI:58343"/>
        <dbReference type="ChEBI" id="CHEBI:456215"/>
        <dbReference type="EC" id="3.1.3.7"/>
    </reaction>
</comment>
<evidence type="ECO:0000256" key="1">
    <source>
        <dbReference type="ARBA" id="ARBA00001625"/>
    </source>
</evidence>
<keyword evidence="4 9" id="KW-0997">Cell inner membrane</keyword>
<protein>
    <recommendedName>
        <fullName evidence="9">3'(2'),5'-bisphosphate nucleotidase CysQ</fullName>
        <ecNumber evidence="9">3.1.3.7</ecNumber>
    </recommendedName>
    <alternativeName>
        <fullName evidence="9">3'(2'),5-bisphosphonucleoside 3'(2')-phosphohydrolase</fullName>
    </alternativeName>
    <alternativeName>
        <fullName evidence="9">3'-phosphoadenosine 5'-phosphate phosphatase</fullName>
        <shortName evidence="9">PAP phosphatase</shortName>
    </alternativeName>
</protein>
<feature type="binding site" evidence="10">
    <location>
        <position position="74"/>
    </location>
    <ligand>
        <name>Mg(2+)</name>
        <dbReference type="ChEBI" id="CHEBI:18420"/>
        <label>1</label>
        <note>catalytic</note>
    </ligand>
</feature>
<comment type="subcellular location">
    <subcellularLocation>
        <location evidence="9">Cell inner membrane</location>
        <topology evidence="9">Peripheral membrane protein</topology>
        <orientation evidence="9">Cytoplasmic side</orientation>
    </subcellularLocation>
</comment>
<dbReference type="GO" id="GO:0005886">
    <property type="term" value="C:plasma membrane"/>
    <property type="evidence" value="ECO:0007669"/>
    <property type="project" value="UniProtKB-SubCell"/>
</dbReference>
<dbReference type="NCBIfam" id="TIGR01331">
    <property type="entry name" value="bisphos_cysQ"/>
    <property type="match status" value="1"/>
</dbReference>
<dbReference type="HAMAP" id="MF_02095">
    <property type="entry name" value="CysQ"/>
    <property type="match status" value="1"/>
</dbReference>
<dbReference type="PROSITE" id="PS00630">
    <property type="entry name" value="IMP_2"/>
    <property type="match status" value="1"/>
</dbReference>
<evidence type="ECO:0000313" key="11">
    <source>
        <dbReference type="EMBL" id="KFZ31373.1"/>
    </source>
</evidence>
<feature type="binding site" evidence="10">
    <location>
        <position position="97"/>
    </location>
    <ligand>
        <name>Mg(2+)</name>
        <dbReference type="ChEBI" id="CHEBI:18420"/>
        <label>1</label>
        <note>catalytic</note>
    </ligand>
</feature>
<dbReference type="InterPro" id="IPR006240">
    <property type="entry name" value="CysQ"/>
</dbReference>
<keyword evidence="8 9" id="KW-0472">Membrane</keyword>
<evidence type="ECO:0000256" key="8">
    <source>
        <dbReference type="ARBA" id="ARBA00023136"/>
    </source>
</evidence>
<dbReference type="SUPFAM" id="SSF56655">
    <property type="entry name" value="Carbohydrate phosphatase"/>
    <property type="match status" value="1"/>
</dbReference>
<dbReference type="GO" id="GO:0050427">
    <property type="term" value="P:3'-phosphoadenosine 5'-phosphosulfate metabolic process"/>
    <property type="evidence" value="ECO:0007669"/>
    <property type="project" value="TreeGrafter"/>
</dbReference>
<dbReference type="eggNOG" id="COG1218">
    <property type="taxonomic scope" value="Bacteria"/>
</dbReference>
<evidence type="ECO:0000256" key="2">
    <source>
        <dbReference type="ARBA" id="ARBA00005289"/>
    </source>
</evidence>
<dbReference type="GO" id="GO:0000287">
    <property type="term" value="F:magnesium ion binding"/>
    <property type="evidence" value="ECO:0007669"/>
    <property type="project" value="UniProtKB-UniRule"/>
</dbReference>
<feature type="binding site" evidence="9">
    <location>
        <position position="74"/>
    </location>
    <ligand>
        <name>substrate</name>
    </ligand>
</feature>
<gene>
    <name evidence="9" type="primary">cysQ</name>
    <name evidence="11" type="ORF">IDSA_01230</name>
</gene>
<evidence type="ECO:0000256" key="3">
    <source>
        <dbReference type="ARBA" id="ARBA00022475"/>
    </source>
</evidence>
<feature type="binding site" evidence="9">
    <location>
        <position position="74"/>
    </location>
    <ligand>
        <name>Mg(2+)</name>
        <dbReference type="ChEBI" id="CHEBI:18420"/>
        <label>1</label>
    </ligand>
</feature>
<accession>A0A094L9A2</accession>
<proteinExistence type="inferred from homology"/>
<feature type="binding site" evidence="9">
    <location>
        <position position="226"/>
    </location>
    <ligand>
        <name>Mg(2+)</name>
        <dbReference type="ChEBI" id="CHEBI:18420"/>
        <label>2</label>
    </ligand>
</feature>
<evidence type="ECO:0000256" key="6">
    <source>
        <dbReference type="ARBA" id="ARBA00022801"/>
    </source>
</evidence>
<feature type="binding site" evidence="10">
    <location>
        <position position="226"/>
    </location>
    <ligand>
        <name>Mg(2+)</name>
        <dbReference type="ChEBI" id="CHEBI:18420"/>
        <label>1</label>
        <note>catalytic</note>
    </ligand>
</feature>
<keyword evidence="6 9" id="KW-0378">Hydrolase</keyword>
<dbReference type="InterPro" id="IPR000760">
    <property type="entry name" value="Inositol_monophosphatase-like"/>
</dbReference>
<feature type="binding site" evidence="9">
    <location>
        <position position="94"/>
    </location>
    <ligand>
        <name>Mg(2+)</name>
        <dbReference type="ChEBI" id="CHEBI:18420"/>
        <label>2</label>
    </ligand>
</feature>
<dbReference type="PRINTS" id="PR00377">
    <property type="entry name" value="IMPHPHTASES"/>
</dbReference>
<feature type="binding site" evidence="9">
    <location>
        <begin position="96"/>
        <end position="99"/>
    </location>
    <ligand>
        <name>substrate</name>
    </ligand>
</feature>
<keyword evidence="3 9" id="KW-1003">Cell membrane</keyword>
<dbReference type="Proteomes" id="UP000054363">
    <property type="component" value="Unassembled WGS sequence"/>
</dbReference>
<dbReference type="InterPro" id="IPR020550">
    <property type="entry name" value="Inositol_monophosphatase_CS"/>
</dbReference>
<dbReference type="GO" id="GO:0046854">
    <property type="term" value="P:phosphatidylinositol phosphate biosynthetic process"/>
    <property type="evidence" value="ECO:0007669"/>
    <property type="project" value="InterPro"/>
</dbReference>
<evidence type="ECO:0000256" key="10">
    <source>
        <dbReference type="PIRSR" id="PIRSR600760-2"/>
    </source>
</evidence>
<feature type="binding site" evidence="10">
    <location>
        <position position="94"/>
    </location>
    <ligand>
        <name>Mg(2+)</name>
        <dbReference type="ChEBI" id="CHEBI:18420"/>
        <label>1</label>
        <note>catalytic</note>
    </ligand>
</feature>
<dbReference type="GO" id="GO:0000103">
    <property type="term" value="P:sulfate assimilation"/>
    <property type="evidence" value="ECO:0007669"/>
    <property type="project" value="TreeGrafter"/>
</dbReference>
<evidence type="ECO:0000256" key="7">
    <source>
        <dbReference type="ARBA" id="ARBA00022842"/>
    </source>
</evidence>
<feature type="binding site" evidence="9">
    <location>
        <position position="96"/>
    </location>
    <ligand>
        <name>Mg(2+)</name>
        <dbReference type="ChEBI" id="CHEBI:18420"/>
        <label>1</label>
    </ligand>
</feature>
<comment type="similarity">
    <text evidence="2 9">Belongs to the inositol monophosphatase superfamily. CysQ family.</text>
</comment>
<dbReference type="PANTHER" id="PTHR43028">
    <property type="entry name" value="3'(2'),5'-BISPHOSPHATE NUCLEOTIDASE 1"/>
    <property type="match status" value="1"/>
</dbReference>
<dbReference type="Pfam" id="PF00459">
    <property type="entry name" value="Inositol_P"/>
    <property type="match status" value="1"/>
</dbReference>
<dbReference type="PROSITE" id="PS00629">
    <property type="entry name" value="IMP_1"/>
    <property type="match status" value="1"/>
</dbReference>